<keyword evidence="1" id="KW-0472">Membrane</keyword>
<dbReference type="AlphaFoldDB" id="A0A1F6G7T1"/>
<keyword evidence="1" id="KW-1133">Transmembrane helix</keyword>
<dbReference type="Proteomes" id="UP000176867">
    <property type="component" value="Unassembled WGS sequence"/>
</dbReference>
<feature type="transmembrane region" description="Helical" evidence="1">
    <location>
        <begin position="104"/>
        <end position="123"/>
    </location>
</feature>
<evidence type="ECO:0000259" key="2">
    <source>
        <dbReference type="Pfam" id="PF11141"/>
    </source>
</evidence>
<feature type="transmembrane region" description="Helical" evidence="1">
    <location>
        <begin position="12"/>
        <end position="32"/>
    </location>
</feature>
<evidence type="ECO:0000313" key="4">
    <source>
        <dbReference type="Proteomes" id="UP000176867"/>
    </source>
</evidence>
<gene>
    <name evidence="3" type="ORF">A2609_00065</name>
</gene>
<reference evidence="3 4" key="1">
    <citation type="journal article" date="2016" name="Nat. Commun.">
        <title>Thousands of microbial genomes shed light on interconnected biogeochemical processes in an aquifer system.</title>
        <authorList>
            <person name="Anantharaman K."/>
            <person name="Brown C.T."/>
            <person name="Hug L.A."/>
            <person name="Sharon I."/>
            <person name="Castelle C.J."/>
            <person name="Probst A.J."/>
            <person name="Thomas B.C."/>
            <person name="Singh A."/>
            <person name="Wilkins M.J."/>
            <person name="Karaoz U."/>
            <person name="Brodie E.L."/>
            <person name="Williams K.H."/>
            <person name="Hubbard S.S."/>
            <person name="Banfield J.F."/>
        </authorList>
    </citation>
    <scope>NUCLEOTIDE SEQUENCE [LARGE SCALE GENOMIC DNA]</scope>
</reference>
<dbReference type="Pfam" id="PF11141">
    <property type="entry name" value="DUF2914"/>
    <property type="match status" value="1"/>
</dbReference>
<feature type="transmembrane region" description="Helical" evidence="1">
    <location>
        <begin position="158"/>
        <end position="182"/>
    </location>
</feature>
<feature type="transmembrane region" description="Helical" evidence="1">
    <location>
        <begin position="74"/>
        <end position="98"/>
    </location>
</feature>
<feature type="transmembrane region" description="Helical" evidence="1">
    <location>
        <begin position="194"/>
        <end position="211"/>
    </location>
</feature>
<comment type="caution">
    <text evidence="3">The sequence shown here is derived from an EMBL/GenBank/DDBJ whole genome shotgun (WGS) entry which is preliminary data.</text>
</comment>
<proteinExistence type="predicted"/>
<feature type="transmembrane region" description="Helical" evidence="1">
    <location>
        <begin position="44"/>
        <end position="62"/>
    </location>
</feature>
<evidence type="ECO:0000313" key="3">
    <source>
        <dbReference type="EMBL" id="OGG94167.1"/>
    </source>
</evidence>
<keyword evidence="1" id="KW-0812">Transmembrane</keyword>
<feature type="domain" description="DUF2914" evidence="2">
    <location>
        <begin position="279"/>
        <end position="346"/>
    </location>
</feature>
<dbReference type="InterPro" id="IPR022606">
    <property type="entry name" value="DUF2914"/>
</dbReference>
<name>A0A1F6G7T1_9BACT</name>
<evidence type="ECO:0000256" key="1">
    <source>
        <dbReference type="SAM" id="Phobius"/>
    </source>
</evidence>
<protein>
    <recommendedName>
        <fullName evidence="2">DUF2914 domain-containing protein</fullName>
    </recommendedName>
</protein>
<accession>A0A1F6G7T1</accession>
<feature type="transmembrane region" description="Helical" evidence="1">
    <location>
        <begin position="130"/>
        <end position="152"/>
    </location>
</feature>
<organism evidence="3 4">
    <name type="scientific">Candidatus Kaiserbacteria bacterium RIFOXYD1_FULL_47_14</name>
    <dbReference type="NCBI Taxonomy" id="1798533"/>
    <lineage>
        <taxon>Bacteria</taxon>
        <taxon>Candidatus Kaiseribacteriota</taxon>
    </lineage>
</organism>
<dbReference type="EMBL" id="MFMU01000002">
    <property type="protein sequence ID" value="OGG94167.1"/>
    <property type="molecule type" value="Genomic_DNA"/>
</dbReference>
<dbReference type="STRING" id="1798533.A2609_00065"/>
<sequence>MYQKIFARVQKYERHLSALAMVAGFVADNLLFERVDLWQTQSVFAGYTVICFISISLLHWIEARTARGRPRPRWRLLLPIATQFALGGFWSGFVIFYGRSADLGASWPFLIFLFLILLGSEYFSRYHERLVFTSVLFFFALYSYAIFALPIYTGTLGVWTFIGSSIVAVCIFTLFTFLLKILSRERFLADIQHIRLGALGVLIVLNVFYFTNILPPLPLSASAAGVYHSVARVSGEYLAKSESKPWKVRYLGFAPTLHITRGEPIYAYSSVFAPTALTTNIVHRWQWYDPLKKKWITKAIIAYSIFGGRDNGYRGYSTVGMNEIGKWRVDVETIDGRRITRLPFTVAIVATPLPEEAITLN</sequence>